<dbReference type="AlphaFoldDB" id="A0A516SH19"/>
<keyword evidence="2" id="KW-1185">Reference proteome</keyword>
<dbReference type="RefSeq" id="WP_144278850.1">
    <property type="nucleotide sequence ID" value="NZ_CP041730.1"/>
</dbReference>
<protein>
    <submittedName>
        <fullName evidence="1">Uncharacterized protein</fullName>
    </submittedName>
</protein>
<proteinExistence type="predicted"/>
<accession>A0A516SH19</accession>
<dbReference type="EMBL" id="CP041730">
    <property type="protein sequence ID" value="QDQ27457.1"/>
    <property type="molecule type" value="Genomic_DNA"/>
</dbReference>
<sequence length="373" mass="41790">MNSALRNFTTNMHISPSRQIKIDLGIKAATADLSAQNVWGKEAHSLITNTSANLTIEGWFTTLRYRLTKHFGIDSEFRDKLDKKHREISESVKGSINESINKSKNVIDTSKARLESIINTLDQGTGDPASKIVEIRDCLANTKKELHDIIKHEFYLKLLSTQDEGGTSKYVIYISHTGHSENYINIELKRTAAKEGEQSNIPPSLLPIHAMPGSSIEISPSLPPQVLHAYLNKMSTNFQKITEKDHPNPWRKPGVRDILVSYSKNNGTTTKYLTVLRLNCACSDEILSQFTKNDPTATSCKDYDYQEIAMHEGEDYDLVVKKGSESTVLFKQNKDAVNAIMEIIGGEPPTKPHDNSLILLSDIHRPPSFPPYV</sequence>
<organism evidence="1 2">
    <name type="scientific">Chitinimonas arctica</name>
    <dbReference type="NCBI Taxonomy" id="2594795"/>
    <lineage>
        <taxon>Bacteria</taxon>
        <taxon>Pseudomonadati</taxon>
        <taxon>Pseudomonadota</taxon>
        <taxon>Betaproteobacteria</taxon>
        <taxon>Neisseriales</taxon>
        <taxon>Chitinibacteraceae</taxon>
        <taxon>Chitinimonas</taxon>
    </lineage>
</organism>
<dbReference type="Proteomes" id="UP000317550">
    <property type="component" value="Chromosome"/>
</dbReference>
<evidence type="ECO:0000313" key="2">
    <source>
        <dbReference type="Proteomes" id="UP000317550"/>
    </source>
</evidence>
<gene>
    <name evidence="1" type="ORF">FNU76_14430</name>
</gene>
<evidence type="ECO:0000313" key="1">
    <source>
        <dbReference type="EMBL" id="QDQ27457.1"/>
    </source>
</evidence>
<reference evidence="2" key="1">
    <citation type="submission" date="2019-07" db="EMBL/GenBank/DDBJ databases">
        <title>Chitinimonas sp. nov., isolated from Ny-Alesund, arctica soil.</title>
        <authorList>
            <person name="Xu Q."/>
            <person name="Peng F."/>
        </authorList>
    </citation>
    <scope>NUCLEOTIDE SEQUENCE [LARGE SCALE GENOMIC DNA]</scope>
    <source>
        <strain evidence="2">R3-44</strain>
    </source>
</reference>
<name>A0A516SH19_9NEIS</name>
<dbReference type="KEGG" id="cari:FNU76_14430"/>